<evidence type="ECO:0000313" key="3">
    <source>
        <dbReference type="EMBL" id="BCJ37178.1"/>
    </source>
</evidence>
<keyword evidence="2" id="KW-1133">Transmembrane helix</keyword>
<feature type="transmembrane region" description="Helical" evidence="2">
    <location>
        <begin position="140"/>
        <end position="161"/>
    </location>
</feature>
<reference evidence="3 4" key="1">
    <citation type="submission" date="2020-08" db="EMBL/GenBank/DDBJ databases">
        <title>Whole genome shotgun sequence of Actinocatenispora thailandica NBRC 105041.</title>
        <authorList>
            <person name="Komaki H."/>
            <person name="Tamura T."/>
        </authorList>
    </citation>
    <scope>NUCLEOTIDE SEQUENCE [LARGE SCALE GENOMIC DNA]</scope>
    <source>
        <strain evidence="3 4">NBRC 105041</strain>
    </source>
</reference>
<protein>
    <recommendedName>
        <fullName evidence="5">Gram-positive cocci surface proteins LPxTG domain-containing protein</fullName>
    </recommendedName>
</protein>
<dbReference type="EMBL" id="AP023355">
    <property type="protein sequence ID" value="BCJ37178.1"/>
    <property type="molecule type" value="Genomic_DNA"/>
</dbReference>
<organism evidence="3 4">
    <name type="scientific">Actinocatenispora thailandica</name>
    <dbReference type="NCBI Taxonomy" id="227318"/>
    <lineage>
        <taxon>Bacteria</taxon>
        <taxon>Bacillati</taxon>
        <taxon>Actinomycetota</taxon>
        <taxon>Actinomycetes</taxon>
        <taxon>Micromonosporales</taxon>
        <taxon>Micromonosporaceae</taxon>
        <taxon>Actinocatenispora</taxon>
    </lineage>
</organism>
<dbReference type="KEGG" id="atl:Athai_46810"/>
<name>A0A7R7HZJ4_9ACTN</name>
<sequence length="167" mass="17080">MFSPNPAAENTRVTLTVTVRYTSAGGQLTVDGLGGPLSVRYTPEEYACEMTTSSRMTCQVPTDEDAAVYTTTLVVRHLTHSPTTRWVTLTAHNDEGTVSTRVPVTLVSSSASPSGSATATLTASPSAPAAGGLPVTGTSLLLVGGIAAVLLGTGAVALLLARRRHVG</sequence>
<evidence type="ECO:0000256" key="1">
    <source>
        <dbReference type="SAM" id="MobiDB-lite"/>
    </source>
</evidence>
<evidence type="ECO:0000256" key="2">
    <source>
        <dbReference type="SAM" id="Phobius"/>
    </source>
</evidence>
<gene>
    <name evidence="3" type="ORF">Athai_46810</name>
</gene>
<accession>A0A7R7HZJ4</accession>
<keyword evidence="2" id="KW-0472">Membrane</keyword>
<dbReference type="RefSeq" id="WP_344318749.1">
    <property type="nucleotide sequence ID" value="NZ_BAAAKF010000005.1"/>
</dbReference>
<evidence type="ECO:0008006" key="5">
    <source>
        <dbReference type="Google" id="ProtNLM"/>
    </source>
</evidence>
<evidence type="ECO:0000313" key="4">
    <source>
        <dbReference type="Proteomes" id="UP000611640"/>
    </source>
</evidence>
<feature type="region of interest" description="Disordered" evidence="1">
    <location>
        <begin position="109"/>
        <end position="128"/>
    </location>
</feature>
<dbReference type="Proteomes" id="UP000611640">
    <property type="component" value="Chromosome"/>
</dbReference>
<proteinExistence type="predicted"/>
<keyword evidence="2" id="KW-0812">Transmembrane</keyword>
<keyword evidence="4" id="KW-1185">Reference proteome</keyword>
<dbReference type="AlphaFoldDB" id="A0A7R7HZJ4"/>